<dbReference type="Pfam" id="PF00126">
    <property type="entry name" value="HTH_1"/>
    <property type="match status" value="1"/>
</dbReference>
<dbReference type="Proteomes" id="UP000533598">
    <property type="component" value="Unassembled WGS sequence"/>
</dbReference>
<dbReference type="Gene3D" id="3.40.190.10">
    <property type="entry name" value="Periplasmic binding protein-like II"/>
    <property type="match status" value="2"/>
</dbReference>
<dbReference type="SUPFAM" id="SSF46785">
    <property type="entry name" value="Winged helix' DNA-binding domain"/>
    <property type="match status" value="1"/>
</dbReference>
<keyword evidence="2" id="KW-0805">Transcription regulation</keyword>
<keyword evidence="3 6" id="KW-0238">DNA-binding</keyword>
<dbReference type="AlphaFoldDB" id="A0A7W7CEE4"/>
<accession>A0A7W7CEE4</accession>
<protein>
    <submittedName>
        <fullName evidence="6">DNA-binding transcriptional LysR family regulator</fullName>
    </submittedName>
</protein>
<dbReference type="GO" id="GO:0003700">
    <property type="term" value="F:DNA-binding transcription factor activity"/>
    <property type="evidence" value="ECO:0007669"/>
    <property type="project" value="InterPro"/>
</dbReference>
<dbReference type="GO" id="GO:0003677">
    <property type="term" value="F:DNA binding"/>
    <property type="evidence" value="ECO:0007669"/>
    <property type="project" value="UniProtKB-KW"/>
</dbReference>
<reference evidence="6 7" key="1">
    <citation type="submission" date="2020-08" db="EMBL/GenBank/DDBJ databases">
        <title>Sequencing the genomes of 1000 actinobacteria strains.</title>
        <authorList>
            <person name="Klenk H.-P."/>
        </authorList>
    </citation>
    <scope>NUCLEOTIDE SEQUENCE [LARGE SCALE GENOMIC DNA]</scope>
    <source>
        <strain evidence="6 7">DSM 44230</strain>
    </source>
</reference>
<comment type="caution">
    <text evidence="6">The sequence shown here is derived from an EMBL/GenBank/DDBJ whole genome shotgun (WGS) entry which is preliminary data.</text>
</comment>
<dbReference type="SUPFAM" id="SSF53850">
    <property type="entry name" value="Periplasmic binding protein-like II"/>
    <property type="match status" value="1"/>
</dbReference>
<dbReference type="PANTHER" id="PTHR30346:SF0">
    <property type="entry name" value="HCA OPERON TRANSCRIPTIONAL ACTIVATOR HCAR"/>
    <property type="match status" value="1"/>
</dbReference>
<organism evidence="6 7">
    <name type="scientific">Crossiella cryophila</name>
    <dbReference type="NCBI Taxonomy" id="43355"/>
    <lineage>
        <taxon>Bacteria</taxon>
        <taxon>Bacillati</taxon>
        <taxon>Actinomycetota</taxon>
        <taxon>Actinomycetes</taxon>
        <taxon>Pseudonocardiales</taxon>
        <taxon>Pseudonocardiaceae</taxon>
        <taxon>Crossiella</taxon>
    </lineage>
</organism>
<keyword evidence="7" id="KW-1185">Reference proteome</keyword>
<evidence type="ECO:0000313" key="6">
    <source>
        <dbReference type="EMBL" id="MBB4679662.1"/>
    </source>
</evidence>
<gene>
    <name evidence="6" type="ORF">HNR67_005780</name>
</gene>
<dbReference type="RefSeq" id="WP_185005383.1">
    <property type="nucleotide sequence ID" value="NZ_BAAAUI010000001.1"/>
</dbReference>
<evidence type="ECO:0000256" key="4">
    <source>
        <dbReference type="ARBA" id="ARBA00023163"/>
    </source>
</evidence>
<dbReference type="InterPro" id="IPR000847">
    <property type="entry name" value="LysR_HTH_N"/>
</dbReference>
<evidence type="ECO:0000256" key="3">
    <source>
        <dbReference type="ARBA" id="ARBA00023125"/>
    </source>
</evidence>
<name>A0A7W7CEE4_9PSEU</name>
<comment type="similarity">
    <text evidence="1">Belongs to the LysR transcriptional regulatory family.</text>
</comment>
<evidence type="ECO:0000259" key="5">
    <source>
        <dbReference type="PROSITE" id="PS50931"/>
    </source>
</evidence>
<sequence length="312" mass="34346">MELDLGAVRAFVAIADEQHFGAAADLLGLTQQAVSKRIAKLETGLGATLLSRGRTGAGLTEAGTAFLPQARALLALADQAVDAVRRRVRPLRVDVLGARLAPTELVREFHETNPEVEIDIVAAKGLRTGVSALLESTVDLAFARVAGPLDPAIEHLPALLEPHHFLAGRKHRLAGRRKVRPTELADSIVWLPGHEPGTEWADFYQAYRADFGLTIDASGPSFGLEHMLDRLATDPDRFMFGSERMRVPWHPGIARVPIVDPIPLYPWSALWRRDNRHPVLPRLIEHLSAGFRPFDPDRHWLPAADLQVLHGT</sequence>
<dbReference type="InterPro" id="IPR036388">
    <property type="entry name" value="WH-like_DNA-bd_sf"/>
</dbReference>
<dbReference type="PRINTS" id="PR00039">
    <property type="entry name" value="HTHLYSR"/>
</dbReference>
<dbReference type="PANTHER" id="PTHR30346">
    <property type="entry name" value="TRANSCRIPTIONAL DUAL REGULATOR HCAR-RELATED"/>
    <property type="match status" value="1"/>
</dbReference>
<evidence type="ECO:0000313" key="7">
    <source>
        <dbReference type="Proteomes" id="UP000533598"/>
    </source>
</evidence>
<dbReference type="EMBL" id="JACHMH010000001">
    <property type="protein sequence ID" value="MBB4679662.1"/>
    <property type="molecule type" value="Genomic_DNA"/>
</dbReference>
<evidence type="ECO:0000256" key="2">
    <source>
        <dbReference type="ARBA" id="ARBA00023015"/>
    </source>
</evidence>
<proteinExistence type="inferred from homology"/>
<dbReference type="GO" id="GO:0032993">
    <property type="term" value="C:protein-DNA complex"/>
    <property type="evidence" value="ECO:0007669"/>
    <property type="project" value="TreeGrafter"/>
</dbReference>
<dbReference type="Pfam" id="PF03466">
    <property type="entry name" value="LysR_substrate"/>
    <property type="match status" value="1"/>
</dbReference>
<evidence type="ECO:0000256" key="1">
    <source>
        <dbReference type="ARBA" id="ARBA00009437"/>
    </source>
</evidence>
<feature type="domain" description="HTH lysR-type" evidence="5">
    <location>
        <begin position="3"/>
        <end position="60"/>
    </location>
</feature>
<dbReference type="PROSITE" id="PS50931">
    <property type="entry name" value="HTH_LYSR"/>
    <property type="match status" value="1"/>
</dbReference>
<dbReference type="Gene3D" id="1.10.10.10">
    <property type="entry name" value="Winged helix-like DNA-binding domain superfamily/Winged helix DNA-binding domain"/>
    <property type="match status" value="1"/>
</dbReference>
<dbReference type="InterPro" id="IPR005119">
    <property type="entry name" value="LysR_subst-bd"/>
</dbReference>
<dbReference type="FunFam" id="1.10.10.10:FF:000001">
    <property type="entry name" value="LysR family transcriptional regulator"/>
    <property type="match status" value="1"/>
</dbReference>
<dbReference type="InterPro" id="IPR036390">
    <property type="entry name" value="WH_DNA-bd_sf"/>
</dbReference>
<keyword evidence="4" id="KW-0804">Transcription</keyword>